<keyword evidence="1" id="KW-0812">Transmembrane</keyword>
<protein>
    <recommendedName>
        <fullName evidence="3">Transmembrane protein</fullName>
    </recommendedName>
</protein>
<keyword evidence="1" id="KW-1133">Transmembrane helix</keyword>
<name>A0A481YXR2_9VIRU</name>
<proteinExistence type="predicted"/>
<organism evidence="2">
    <name type="scientific">Marseillevirus LCMAC202</name>
    <dbReference type="NCBI Taxonomy" id="2506606"/>
    <lineage>
        <taxon>Viruses</taxon>
        <taxon>Varidnaviria</taxon>
        <taxon>Bamfordvirae</taxon>
        <taxon>Nucleocytoviricota</taxon>
        <taxon>Megaviricetes</taxon>
        <taxon>Pimascovirales</taxon>
        <taxon>Pimascovirales incertae sedis</taxon>
        <taxon>Marseilleviridae</taxon>
    </lineage>
</organism>
<evidence type="ECO:0000313" key="2">
    <source>
        <dbReference type="EMBL" id="QBK87899.1"/>
    </source>
</evidence>
<evidence type="ECO:0000256" key="1">
    <source>
        <dbReference type="SAM" id="Phobius"/>
    </source>
</evidence>
<reference evidence="2" key="1">
    <citation type="journal article" date="2019" name="MBio">
        <title>Virus Genomes from Deep Sea Sediments Expand the Ocean Megavirome and Support Independent Origins of Viral Gigantism.</title>
        <authorList>
            <person name="Backstrom D."/>
            <person name="Yutin N."/>
            <person name="Jorgensen S.L."/>
            <person name="Dharamshi J."/>
            <person name="Homa F."/>
            <person name="Zaremba-Niedwiedzka K."/>
            <person name="Spang A."/>
            <person name="Wolf Y.I."/>
            <person name="Koonin E.V."/>
            <person name="Ettema T.J."/>
        </authorList>
    </citation>
    <scope>NUCLEOTIDE SEQUENCE</scope>
</reference>
<sequence>MRAAIGYAIAVSSINMYNTYTLDINKQRKNTLMLRSCGKGLLYGALFPVFIPLTFYRLYQGEDEDLKSWLPCKIKSK</sequence>
<keyword evidence="1" id="KW-0472">Membrane</keyword>
<dbReference type="EMBL" id="MK500371">
    <property type="protein sequence ID" value="QBK87899.1"/>
    <property type="molecule type" value="Genomic_DNA"/>
</dbReference>
<gene>
    <name evidence="2" type="ORF">LCMAC202_02600</name>
</gene>
<accession>A0A481YXR2</accession>
<evidence type="ECO:0008006" key="3">
    <source>
        <dbReference type="Google" id="ProtNLM"/>
    </source>
</evidence>
<feature type="transmembrane region" description="Helical" evidence="1">
    <location>
        <begin position="40"/>
        <end position="59"/>
    </location>
</feature>